<sequence>MDNLLHPKFTPISRNMLDAGKQTTQSSRSTPLQSHPILNSRCALRLPHIRRRLLPSSHNRRHSPPPAQTPSVQAAHAKTPVTRSLACSHATCRAAEQAMSMPEAEIRAYLNCLQAMSAAFSASVSLRTSLALFVASVFLVVLHSSGVVVGLGQRGEQLGNDSEVLRLSIDQLHALLQEKNQSVAIGAGTRLSAMAMEGLVPLNQYRMGYVKEWQPSKGWGMQYCGTHNTPRLEERNINVCDIGEPEWTQVIVFGDSMLNAHYPSFAELSVRYKLRFRMLDQSGCIETFLDDAPRTYTPACLEGRKMVKQQIDKALVGSWVLLHAHTALACVIPRDSGLSCEFGNGNRVRLYFPEMEYIQQRGLNVAFMGDAMFMYERCPSVESQGGTKDCVGPNKAEKSTAALAEYVMSQKLADVYIDLLECFRVETDDPSQPPNYIYRMYGGSVSLMNDDHHLSYNGGMMSLPCKARGIERMLALQQSA</sequence>
<comment type="caution">
    <text evidence="2">The sequence shown here is derived from an EMBL/GenBank/DDBJ whole genome shotgun (WGS) entry which is preliminary data.</text>
</comment>
<evidence type="ECO:0000313" key="3">
    <source>
        <dbReference type="Proteomes" id="UP000324585"/>
    </source>
</evidence>
<accession>A0A5J4YPP8</accession>
<feature type="region of interest" description="Disordered" evidence="1">
    <location>
        <begin position="55"/>
        <end position="80"/>
    </location>
</feature>
<gene>
    <name evidence="2" type="ORF">FVE85_8751</name>
</gene>
<organism evidence="2 3">
    <name type="scientific">Porphyridium purpureum</name>
    <name type="common">Red alga</name>
    <name type="synonym">Porphyridium cruentum</name>
    <dbReference type="NCBI Taxonomy" id="35688"/>
    <lineage>
        <taxon>Eukaryota</taxon>
        <taxon>Rhodophyta</taxon>
        <taxon>Bangiophyceae</taxon>
        <taxon>Porphyridiales</taxon>
        <taxon>Porphyridiaceae</taxon>
        <taxon>Porphyridium</taxon>
    </lineage>
</organism>
<dbReference type="EMBL" id="VRMN01000007">
    <property type="protein sequence ID" value="KAA8493306.1"/>
    <property type="molecule type" value="Genomic_DNA"/>
</dbReference>
<proteinExistence type="predicted"/>
<keyword evidence="3" id="KW-1185">Reference proteome</keyword>
<dbReference type="AlphaFoldDB" id="A0A5J4YPP8"/>
<dbReference type="Proteomes" id="UP000324585">
    <property type="component" value="Unassembled WGS sequence"/>
</dbReference>
<feature type="compositionally biased region" description="Polar residues" evidence="1">
    <location>
        <begin position="21"/>
        <end position="34"/>
    </location>
</feature>
<protein>
    <submittedName>
        <fullName evidence="2">Uncharacterized protein</fullName>
    </submittedName>
</protein>
<evidence type="ECO:0000313" key="2">
    <source>
        <dbReference type="EMBL" id="KAA8493306.1"/>
    </source>
</evidence>
<reference evidence="3" key="1">
    <citation type="journal article" date="2019" name="Nat. Commun.">
        <title>Expansion of phycobilisome linker gene families in mesophilic red algae.</title>
        <authorList>
            <person name="Lee J."/>
            <person name="Kim D."/>
            <person name="Bhattacharya D."/>
            <person name="Yoon H.S."/>
        </authorList>
    </citation>
    <scope>NUCLEOTIDE SEQUENCE [LARGE SCALE GENOMIC DNA]</scope>
    <source>
        <strain evidence="3">CCMP 1328</strain>
    </source>
</reference>
<feature type="region of interest" description="Disordered" evidence="1">
    <location>
        <begin position="1"/>
        <end position="34"/>
    </location>
</feature>
<name>A0A5J4YPP8_PORPP</name>
<evidence type="ECO:0000256" key="1">
    <source>
        <dbReference type="SAM" id="MobiDB-lite"/>
    </source>
</evidence>